<dbReference type="InterPro" id="IPR032675">
    <property type="entry name" value="LRR_dom_sf"/>
</dbReference>
<name>A0A0D0A0K0_9AGAM</name>
<dbReference type="OrthoDB" id="2673757at2759"/>
<reference evidence="1 2" key="1">
    <citation type="submission" date="2014-04" db="EMBL/GenBank/DDBJ databases">
        <authorList>
            <consortium name="DOE Joint Genome Institute"/>
            <person name="Kuo A."/>
            <person name="Ruytinx J."/>
            <person name="Rineau F."/>
            <person name="Colpaert J."/>
            <person name="Kohler A."/>
            <person name="Nagy L.G."/>
            <person name="Floudas D."/>
            <person name="Copeland A."/>
            <person name="Barry K.W."/>
            <person name="Cichocki N."/>
            <person name="Veneault-Fourrey C."/>
            <person name="LaButti K."/>
            <person name="Lindquist E.A."/>
            <person name="Lipzen A."/>
            <person name="Lundell T."/>
            <person name="Morin E."/>
            <person name="Murat C."/>
            <person name="Sun H."/>
            <person name="Tunlid A."/>
            <person name="Henrissat B."/>
            <person name="Grigoriev I.V."/>
            <person name="Hibbett D.S."/>
            <person name="Martin F."/>
            <person name="Nordberg H.P."/>
            <person name="Cantor M.N."/>
            <person name="Hua S.X."/>
        </authorList>
    </citation>
    <scope>NUCLEOTIDE SEQUENCE [LARGE SCALE GENOMIC DNA]</scope>
    <source>
        <strain evidence="1 2">UH-Slu-Lm8-n1</strain>
    </source>
</reference>
<accession>A0A0D0A0K0</accession>
<keyword evidence="2" id="KW-1185">Reference proteome</keyword>
<dbReference type="SUPFAM" id="SSF52047">
    <property type="entry name" value="RNI-like"/>
    <property type="match status" value="1"/>
</dbReference>
<dbReference type="Gene3D" id="3.80.10.10">
    <property type="entry name" value="Ribonuclease Inhibitor"/>
    <property type="match status" value="1"/>
</dbReference>
<evidence type="ECO:0008006" key="3">
    <source>
        <dbReference type="Google" id="ProtNLM"/>
    </source>
</evidence>
<dbReference type="AlphaFoldDB" id="A0A0D0A0K0"/>
<protein>
    <recommendedName>
        <fullName evidence="3">F-box domain-containing protein</fullName>
    </recommendedName>
</protein>
<dbReference type="HOGENOM" id="CLU_021164_0_3_1"/>
<evidence type="ECO:0000313" key="2">
    <source>
        <dbReference type="Proteomes" id="UP000054485"/>
    </source>
</evidence>
<gene>
    <name evidence="1" type="ORF">CY34DRAFT_812243</name>
</gene>
<dbReference type="InParanoid" id="A0A0D0A0K0"/>
<proteinExistence type="predicted"/>
<evidence type="ECO:0000313" key="1">
    <source>
        <dbReference type="EMBL" id="KIK35346.1"/>
    </source>
</evidence>
<organism evidence="1 2">
    <name type="scientific">Suillus luteus UH-Slu-Lm8-n1</name>
    <dbReference type="NCBI Taxonomy" id="930992"/>
    <lineage>
        <taxon>Eukaryota</taxon>
        <taxon>Fungi</taxon>
        <taxon>Dikarya</taxon>
        <taxon>Basidiomycota</taxon>
        <taxon>Agaricomycotina</taxon>
        <taxon>Agaricomycetes</taxon>
        <taxon>Agaricomycetidae</taxon>
        <taxon>Boletales</taxon>
        <taxon>Suillineae</taxon>
        <taxon>Suillaceae</taxon>
        <taxon>Suillus</taxon>
    </lineage>
</organism>
<dbReference type="EMBL" id="KN835634">
    <property type="protein sequence ID" value="KIK35346.1"/>
    <property type="molecule type" value="Genomic_DNA"/>
</dbReference>
<sequence length="528" mass="59517">MHACLQIPEILQVIFANLTEVKNSSSVRPSYTTLYHLALTCRTFREPALDALWAYIQVPEVLITCLPQNVRARPVEWAAGGGVVRSIGRLVAADRATLQKYAFRVRSFTFKEDNAKHHVLHESDALSLFNSGSSPSPFFPLLQELYWYDQRDVLLPCLQRCISTTLIRLVIHLKCWSSEMVDLLAGMGKACPNIKEFRCLEPPASACTMLSDIVPCWGDLEILETGAVNAQALKHLASLKQLRELKMLVPEGYIPEPMSLFSVIFSVDTISMTVPSVQFLLAFLTPLQISAKSVQLRIKKIPNAVDLNHLIPSLAKHFKSHVLESLNVGVVRTEYFFGRAIPELTASTLRSLQAFAGLTNLDLSSMHISITDDEILDLVSAWPQMKYLHLDTNWGRGVHLEVTFLGLVGVLERCPKLRSLGMNLNTTASPSPTLLQYTGIASEQVTDLRVGYAECNDVEAIGDLLAEMCPNLNNIYSPRSENTRWHDQDISTRHLWFEGLQTWKKVEGFIVQRRKEQLTQQWVYTHRF</sequence>
<dbReference type="Proteomes" id="UP000054485">
    <property type="component" value="Unassembled WGS sequence"/>
</dbReference>
<reference evidence="2" key="2">
    <citation type="submission" date="2015-01" db="EMBL/GenBank/DDBJ databases">
        <title>Evolutionary Origins and Diversification of the Mycorrhizal Mutualists.</title>
        <authorList>
            <consortium name="DOE Joint Genome Institute"/>
            <consortium name="Mycorrhizal Genomics Consortium"/>
            <person name="Kohler A."/>
            <person name="Kuo A."/>
            <person name="Nagy L.G."/>
            <person name="Floudas D."/>
            <person name="Copeland A."/>
            <person name="Barry K.W."/>
            <person name="Cichocki N."/>
            <person name="Veneault-Fourrey C."/>
            <person name="LaButti K."/>
            <person name="Lindquist E.A."/>
            <person name="Lipzen A."/>
            <person name="Lundell T."/>
            <person name="Morin E."/>
            <person name="Murat C."/>
            <person name="Riley R."/>
            <person name="Ohm R."/>
            <person name="Sun H."/>
            <person name="Tunlid A."/>
            <person name="Henrissat B."/>
            <person name="Grigoriev I.V."/>
            <person name="Hibbett D.S."/>
            <person name="Martin F."/>
        </authorList>
    </citation>
    <scope>NUCLEOTIDE SEQUENCE [LARGE SCALE GENOMIC DNA]</scope>
    <source>
        <strain evidence="2">UH-Slu-Lm8-n1</strain>
    </source>
</reference>